<dbReference type="AlphaFoldDB" id="A0A7S3FIT0"/>
<dbReference type="EMBL" id="HBHY01019920">
    <property type="protein sequence ID" value="CAE0150378.1"/>
    <property type="molecule type" value="Transcribed_RNA"/>
</dbReference>
<organism evidence="3">
    <name type="scientific">Prasinoderma singulare</name>
    <dbReference type="NCBI Taxonomy" id="676789"/>
    <lineage>
        <taxon>Eukaryota</taxon>
        <taxon>Viridiplantae</taxon>
        <taxon>Prasinodermophyta</taxon>
        <taxon>Prasinodermophyceae</taxon>
        <taxon>Prasinodermales</taxon>
        <taxon>Prasinodermaceae</taxon>
        <taxon>Prasinoderma</taxon>
    </lineage>
</organism>
<sequence length="482" mass="52328">MRARDETSTVSLLSNRRAVLSSSSLPSPLPTARALALARRLEDAANSLFTSKDHQLKRKGHHANEAAEAAARAAAVKADESAEPALLWRCDQQELMTAPPCVVVLPAREQSPIPLPRKSTPQPQQCSSPTVDESFRETRPACDWPPAWAFMRTPEQGTCERSQESFPVEPLNPLVLDHDAILCSPRLRRAAAARAEVKTNNKADNLCAEDRFLCGGDVANEGELMPARTRAQQLISCFGSTTMKAESEAVSAISAFGSVKCGKEREGRVKDCDALPTVLSKAEVADNVHGAKLVGLDTDHLLISSNQESGGASSSGASTPVLKIVSDVCWVSEGCQDKANEDVLVELQVALAGAKLAVEHLRKSHRDELAHTISAHRKSLAMSMENQRAQQWLLAKAESARKSAYKQYAAQLEARDAEVFATRHRLGVERSRVQALEKAIMSAHKGSQRLRARLTNVQRGFGVLLCACLAFAMRVMFGPRGM</sequence>
<name>A0A7S3FIT0_9VIRI</name>
<protein>
    <submittedName>
        <fullName evidence="3">Uncharacterized protein</fullName>
    </submittedName>
</protein>
<accession>A0A7S3FIT0</accession>
<evidence type="ECO:0000256" key="1">
    <source>
        <dbReference type="SAM" id="MobiDB-lite"/>
    </source>
</evidence>
<keyword evidence="2" id="KW-0812">Transmembrane</keyword>
<gene>
    <name evidence="3" type="ORF">PSIN1315_LOCUS12740</name>
</gene>
<evidence type="ECO:0000256" key="2">
    <source>
        <dbReference type="SAM" id="Phobius"/>
    </source>
</evidence>
<feature type="transmembrane region" description="Helical" evidence="2">
    <location>
        <begin position="460"/>
        <end position="477"/>
    </location>
</feature>
<reference evidence="3" key="1">
    <citation type="submission" date="2021-01" db="EMBL/GenBank/DDBJ databases">
        <authorList>
            <person name="Corre E."/>
            <person name="Pelletier E."/>
            <person name="Niang G."/>
            <person name="Scheremetjew M."/>
            <person name="Finn R."/>
            <person name="Kale V."/>
            <person name="Holt S."/>
            <person name="Cochrane G."/>
            <person name="Meng A."/>
            <person name="Brown T."/>
            <person name="Cohen L."/>
        </authorList>
    </citation>
    <scope>NUCLEOTIDE SEQUENCE</scope>
    <source>
        <strain evidence="3">RCC927</strain>
    </source>
</reference>
<keyword evidence="2" id="KW-0472">Membrane</keyword>
<feature type="region of interest" description="Disordered" evidence="1">
    <location>
        <begin position="112"/>
        <end position="138"/>
    </location>
</feature>
<feature type="compositionally biased region" description="Polar residues" evidence="1">
    <location>
        <begin position="119"/>
        <end position="131"/>
    </location>
</feature>
<proteinExistence type="predicted"/>
<keyword evidence="2" id="KW-1133">Transmembrane helix</keyword>
<evidence type="ECO:0000313" key="3">
    <source>
        <dbReference type="EMBL" id="CAE0150378.1"/>
    </source>
</evidence>